<proteinExistence type="predicted"/>
<evidence type="ECO:0000313" key="3">
    <source>
        <dbReference type="Proteomes" id="UP000515908"/>
    </source>
</evidence>
<accession>A0A7G2C174</accession>
<feature type="region of interest" description="Disordered" evidence="1">
    <location>
        <begin position="17"/>
        <end position="46"/>
    </location>
</feature>
<feature type="compositionally biased region" description="Basic and acidic residues" evidence="1">
    <location>
        <begin position="31"/>
        <end position="41"/>
    </location>
</feature>
<dbReference type="VEuPathDB" id="TriTrypDB:ADEAN_000038700"/>
<sequence>MFRRSLLPLTATPSSFKLLGTTMKPPARNGVGRENKMRSKPSDNTALYDKGPVEWIPRPVRLTYAQLDQLRDFMMRETLHPNQNINQNATNFHQNNNNNNTCSEVVTEIRRLHHEWSGHPLLPVLGDSEPRFPHNLYKQNHRARHRFIVRWHKANSPQHWLWLPRGQAMERVWPESWRQYRQKSLPTKAEAYNEIRILSKEDMDI</sequence>
<organism evidence="2 3">
    <name type="scientific">Angomonas deanei</name>
    <dbReference type="NCBI Taxonomy" id="59799"/>
    <lineage>
        <taxon>Eukaryota</taxon>
        <taxon>Discoba</taxon>
        <taxon>Euglenozoa</taxon>
        <taxon>Kinetoplastea</taxon>
        <taxon>Metakinetoplastina</taxon>
        <taxon>Trypanosomatida</taxon>
        <taxon>Trypanosomatidae</taxon>
        <taxon>Strigomonadinae</taxon>
        <taxon>Angomonas</taxon>
    </lineage>
</organism>
<evidence type="ECO:0000256" key="1">
    <source>
        <dbReference type="SAM" id="MobiDB-lite"/>
    </source>
</evidence>
<evidence type="ECO:0000313" key="2">
    <source>
        <dbReference type="EMBL" id="CAD2212951.1"/>
    </source>
</evidence>
<protein>
    <submittedName>
        <fullName evidence="2">Uncharacterized protein</fullName>
    </submittedName>
</protein>
<dbReference type="EMBL" id="LR877145">
    <property type="protein sequence ID" value="CAD2212951.1"/>
    <property type="molecule type" value="Genomic_DNA"/>
</dbReference>
<dbReference type="OrthoDB" id="268408at2759"/>
<reference evidence="2 3" key="1">
    <citation type="submission" date="2020-08" db="EMBL/GenBank/DDBJ databases">
        <authorList>
            <person name="Newling K."/>
            <person name="Davey J."/>
            <person name="Forrester S."/>
        </authorList>
    </citation>
    <scope>NUCLEOTIDE SEQUENCE [LARGE SCALE GENOMIC DNA]</scope>
    <source>
        <strain evidence="3">Crithidia deanei Carvalho (ATCC PRA-265)</strain>
    </source>
</reference>
<dbReference type="Proteomes" id="UP000515908">
    <property type="component" value="Chromosome 01"/>
</dbReference>
<dbReference type="AlphaFoldDB" id="A0A7G2C174"/>
<name>A0A7G2C174_9TRYP</name>
<gene>
    <name evidence="2" type="ORF">ADEAN_000038700</name>
</gene>
<keyword evidence="3" id="KW-1185">Reference proteome</keyword>